<protein>
    <recommendedName>
        <fullName evidence="5">DUF4232 domain-containing protein</fullName>
    </recommendedName>
</protein>
<keyword evidence="4" id="KW-1185">Reference proteome</keyword>
<accession>A0ABQ1P9I6</accession>
<feature type="region of interest" description="Disordered" evidence="1">
    <location>
        <begin position="76"/>
        <end position="120"/>
    </location>
</feature>
<reference evidence="4" key="1">
    <citation type="journal article" date="2019" name="Int. J. Syst. Evol. Microbiol.">
        <title>The Global Catalogue of Microorganisms (GCM) 10K type strain sequencing project: providing services to taxonomists for standard genome sequencing and annotation.</title>
        <authorList>
            <consortium name="The Broad Institute Genomics Platform"/>
            <consortium name="The Broad Institute Genome Sequencing Center for Infectious Disease"/>
            <person name="Wu L."/>
            <person name="Ma J."/>
        </authorList>
    </citation>
    <scope>NUCLEOTIDE SEQUENCE [LARGE SCALE GENOMIC DNA]</scope>
    <source>
        <strain evidence="4">CGMCC 1.15480</strain>
    </source>
</reference>
<feature type="compositionally biased region" description="Low complexity" evidence="1">
    <location>
        <begin position="91"/>
        <end position="112"/>
    </location>
</feature>
<proteinExistence type="predicted"/>
<feature type="compositionally biased region" description="Polar residues" evidence="1">
    <location>
        <begin position="1"/>
        <end position="10"/>
    </location>
</feature>
<keyword evidence="2" id="KW-1133">Transmembrane helix</keyword>
<gene>
    <name evidence="3" type="ORF">GCM10011512_20980</name>
</gene>
<keyword evidence="2" id="KW-0812">Transmembrane</keyword>
<dbReference type="EMBL" id="BMJI01000013">
    <property type="protein sequence ID" value="GGC93774.1"/>
    <property type="molecule type" value="Genomic_DNA"/>
</dbReference>
<feature type="region of interest" description="Disordered" evidence="1">
    <location>
        <begin position="1"/>
        <end position="40"/>
    </location>
</feature>
<evidence type="ECO:0000256" key="1">
    <source>
        <dbReference type="SAM" id="MobiDB-lite"/>
    </source>
</evidence>
<evidence type="ECO:0000313" key="3">
    <source>
        <dbReference type="EMBL" id="GGC93774.1"/>
    </source>
</evidence>
<feature type="transmembrane region" description="Helical" evidence="2">
    <location>
        <begin position="49"/>
        <end position="73"/>
    </location>
</feature>
<keyword evidence="2" id="KW-0472">Membrane</keyword>
<name>A0ABQ1P9I6_9MICC</name>
<organism evidence="3 4">
    <name type="scientific">Tersicoccus solisilvae</name>
    <dbReference type="NCBI Taxonomy" id="1882339"/>
    <lineage>
        <taxon>Bacteria</taxon>
        <taxon>Bacillati</taxon>
        <taxon>Actinomycetota</taxon>
        <taxon>Actinomycetes</taxon>
        <taxon>Micrococcales</taxon>
        <taxon>Micrococcaceae</taxon>
        <taxon>Tersicoccus</taxon>
    </lineage>
</organism>
<evidence type="ECO:0000256" key="2">
    <source>
        <dbReference type="SAM" id="Phobius"/>
    </source>
</evidence>
<evidence type="ECO:0008006" key="5">
    <source>
        <dbReference type="Google" id="ProtNLM"/>
    </source>
</evidence>
<sequence>MLSMLGQQAGSARRRVTRDASTGATTLEGMPTNGSGRGPSAATFRRRRLVAALVVLVLVVALLGGVIALFTAVGGSTASGSATGRPGDGGTASATPAPTSSRPTSKPSSASPTPTPTCDPAKVTVEAATDKAVYAPGEKPLLTLRVINGNAVPCEVNVGTSQMEFVITSGNDRVFSSKDCQVEPSDNKKRLAAGATDSANFPWNRNRSTTGCAAVKTEPRPGYYRLEVKLGDRAGGQTMFQLQ</sequence>
<comment type="caution">
    <text evidence="3">The sequence shown here is derived from an EMBL/GenBank/DDBJ whole genome shotgun (WGS) entry which is preliminary data.</text>
</comment>
<evidence type="ECO:0000313" key="4">
    <source>
        <dbReference type="Proteomes" id="UP000597761"/>
    </source>
</evidence>
<dbReference type="Proteomes" id="UP000597761">
    <property type="component" value="Unassembled WGS sequence"/>
</dbReference>